<evidence type="ECO:0000256" key="1">
    <source>
        <dbReference type="ARBA" id="ARBA00022723"/>
    </source>
</evidence>
<feature type="domain" description="4Fe-4S ferredoxin-type" evidence="4">
    <location>
        <begin position="250"/>
        <end position="282"/>
    </location>
</feature>
<dbReference type="Gene3D" id="3.30.70.20">
    <property type="match status" value="1"/>
</dbReference>
<feature type="domain" description="4Fe-4S ferredoxin-type" evidence="4">
    <location>
        <begin position="331"/>
        <end position="360"/>
    </location>
</feature>
<evidence type="ECO:0000256" key="3">
    <source>
        <dbReference type="ARBA" id="ARBA00023014"/>
    </source>
</evidence>
<comment type="caution">
    <text evidence="5">The sequence shown here is derived from an EMBL/GenBank/DDBJ whole genome shotgun (WGS) entry which is preliminary data.</text>
</comment>
<keyword evidence="1" id="KW-0479">Metal-binding</keyword>
<organism evidence="5 6">
    <name type="scientific">Neptuniibacter pectenicola</name>
    <dbReference type="NCBI Taxonomy" id="1806669"/>
    <lineage>
        <taxon>Bacteria</taxon>
        <taxon>Pseudomonadati</taxon>
        <taxon>Pseudomonadota</taxon>
        <taxon>Gammaproteobacteria</taxon>
        <taxon>Oceanospirillales</taxon>
        <taxon>Oceanospirillaceae</taxon>
        <taxon>Neptuniibacter</taxon>
    </lineage>
</organism>
<dbReference type="RefSeq" id="WP_342853859.1">
    <property type="nucleotide sequence ID" value="NZ_JBBMRA010000003.1"/>
</dbReference>
<evidence type="ECO:0000313" key="6">
    <source>
        <dbReference type="Proteomes" id="UP001449225"/>
    </source>
</evidence>
<sequence>MERQAPRFLARQNFPLLLEQLVEHGYRLHGPQVRDGAIVYDTFHSVDQLPRGVQDQQQVGSYRLITSSNKRLFHWANGPQALKPLLQPAREVLWQAKRDANGALAFMVPESSIAKVAVIGVKACDMAALALQDQHFLQGEYEDPGYRARREGLFLVAVDCSYAADTCFCASTGDGPSAQTGFDLVLTELETGYLIAAGSDKGLSILPHLPLLDAQPQDLDIAQQQHADVVAMQSRALQPIPIGGLDRQRGHPQWQDIADRCLGCGNCTMVCPTCFCHHQKDELAIKGDESQHVREWDSCFGESHGELTGFQVRKTIKHRYQQWMIHKLDSWQEQYGRSGCTGCGRCMSWCPADIDFVKEANVLGGESE</sequence>
<dbReference type="InterPro" id="IPR017900">
    <property type="entry name" value="4Fe4S_Fe_S_CS"/>
</dbReference>
<accession>A0ABU9TPL5</accession>
<name>A0ABU9TPL5_9GAMM</name>
<dbReference type="Proteomes" id="UP001449225">
    <property type="component" value="Unassembled WGS sequence"/>
</dbReference>
<keyword evidence="2" id="KW-0408">Iron</keyword>
<keyword evidence="6" id="KW-1185">Reference proteome</keyword>
<dbReference type="PROSITE" id="PS51379">
    <property type="entry name" value="4FE4S_FER_2"/>
    <property type="match status" value="2"/>
</dbReference>
<dbReference type="EMBL" id="JBBMRA010000003">
    <property type="protein sequence ID" value="MEM5535652.1"/>
    <property type="molecule type" value="Genomic_DNA"/>
</dbReference>
<protein>
    <submittedName>
        <fullName evidence="5">4Fe-4S dicluster domain-containing protein</fullName>
    </submittedName>
</protein>
<dbReference type="InterPro" id="IPR017896">
    <property type="entry name" value="4Fe4S_Fe-S-bd"/>
</dbReference>
<proteinExistence type="predicted"/>
<evidence type="ECO:0000259" key="4">
    <source>
        <dbReference type="PROSITE" id="PS51379"/>
    </source>
</evidence>
<evidence type="ECO:0000256" key="2">
    <source>
        <dbReference type="ARBA" id="ARBA00023004"/>
    </source>
</evidence>
<dbReference type="PANTHER" id="PTHR40447">
    <property type="entry name" value="ANAEROBIC SULFITE REDUCTASE SUBUNIT A"/>
    <property type="match status" value="1"/>
</dbReference>
<dbReference type="PANTHER" id="PTHR40447:SF1">
    <property type="entry name" value="ANAEROBIC SULFITE REDUCTASE SUBUNIT A"/>
    <property type="match status" value="1"/>
</dbReference>
<dbReference type="PROSITE" id="PS00198">
    <property type="entry name" value="4FE4S_FER_1"/>
    <property type="match status" value="2"/>
</dbReference>
<dbReference type="Pfam" id="PF17179">
    <property type="entry name" value="Fer4_22"/>
    <property type="match status" value="1"/>
</dbReference>
<dbReference type="SUPFAM" id="SSF46548">
    <property type="entry name" value="alpha-helical ferredoxin"/>
    <property type="match status" value="1"/>
</dbReference>
<evidence type="ECO:0000313" key="5">
    <source>
        <dbReference type="EMBL" id="MEM5535652.1"/>
    </source>
</evidence>
<keyword evidence="3" id="KW-0411">Iron-sulfur</keyword>
<gene>
    <name evidence="5" type="ORF">WNY58_04525</name>
</gene>
<reference evidence="5 6" key="1">
    <citation type="submission" date="2024-03" db="EMBL/GenBank/DDBJ databases">
        <title>Community enrichment and isolation of bacterial strains for fucoidan degradation.</title>
        <authorList>
            <person name="Sichert A."/>
        </authorList>
    </citation>
    <scope>NUCLEOTIDE SEQUENCE [LARGE SCALE GENOMIC DNA]</scope>
    <source>
        <strain evidence="5 6">AS76</strain>
    </source>
</reference>